<organism evidence="1">
    <name type="scientific">Arundo donax</name>
    <name type="common">Giant reed</name>
    <name type="synonym">Donax arundinaceus</name>
    <dbReference type="NCBI Taxonomy" id="35708"/>
    <lineage>
        <taxon>Eukaryota</taxon>
        <taxon>Viridiplantae</taxon>
        <taxon>Streptophyta</taxon>
        <taxon>Embryophyta</taxon>
        <taxon>Tracheophyta</taxon>
        <taxon>Spermatophyta</taxon>
        <taxon>Magnoliopsida</taxon>
        <taxon>Liliopsida</taxon>
        <taxon>Poales</taxon>
        <taxon>Poaceae</taxon>
        <taxon>PACMAD clade</taxon>
        <taxon>Arundinoideae</taxon>
        <taxon>Arundineae</taxon>
        <taxon>Arundo</taxon>
    </lineage>
</organism>
<accession>A0A0A8YS43</accession>
<reference evidence="1" key="2">
    <citation type="journal article" date="2015" name="Data Brief">
        <title>Shoot transcriptome of the giant reed, Arundo donax.</title>
        <authorList>
            <person name="Barrero R.A."/>
            <person name="Guerrero F.D."/>
            <person name="Moolhuijzen P."/>
            <person name="Goolsby J.A."/>
            <person name="Tidwell J."/>
            <person name="Bellgard S.E."/>
            <person name="Bellgard M.I."/>
        </authorList>
    </citation>
    <scope>NUCLEOTIDE SEQUENCE</scope>
    <source>
        <tissue evidence="1">Shoot tissue taken approximately 20 cm above the soil surface</tissue>
    </source>
</reference>
<sequence>MSFLQLKSMEGHHLI</sequence>
<reference evidence="1" key="1">
    <citation type="submission" date="2014-09" db="EMBL/GenBank/DDBJ databases">
        <authorList>
            <person name="Magalhaes I.L.F."/>
            <person name="Oliveira U."/>
            <person name="Santos F.R."/>
            <person name="Vidigal T.H.D.A."/>
            <person name="Brescovit A.D."/>
            <person name="Santos A.J."/>
        </authorList>
    </citation>
    <scope>NUCLEOTIDE SEQUENCE</scope>
    <source>
        <tissue evidence="1">Shoot tissue taken approximately 20 cm above the soil surface</tissue>
    </source>
</reference>
<name>A0A0A8YS43_ARUDO</name>
<proteinExistence type="predicted"/>
<dbReference type="EMBL" id="GBRH01268171">
    <property type="protein sequence ID" value="JAD29724.1"/>
    <property type="molecule type" value="Transcribed_RNA"/>
</dbReference>
<evidence type="ECO:0000313" key="1">
    <source>
        <dbReference type="EMBL" id="JAD29724.1"/>
    </source>
</evidence>
<protein>
    <submittedName>
        <fullName evidence="1">Uncharacterized protein</fullName>
    </submittedName>
</protein>